<name>A0AAE1ANR9_9GAST</name>
<gene>
    <name evidence="7" type="ORF">RRG08_060588</name>
</gene>
<dbReference type="Gene3D" id="1.20.1070.10">
    <property type="entry name" value="Rhodopsin 7-helix transmembrane proteins"/>
    <property type="match status" value="1"/>
</dbReference>
<feature type="transmembrane region" description="Helical" evidence="5">
    <location>
        <begin position="66"/>
        <end position="86"/>
    </location>
</feature>
<dbReference type="AlphaFoldDB" id="A0AAE1ANR9"/>
<feature type="transmembrane region" description="Helical" evidence="5">
    <location>
        <begin position="7"/>
        <end position="27"/>
    </location>
</feature>
<evidence type="ECO:0000256" key="5">
    <source>
        <dbReference type="SAM" id="Phobius"/>
    </source>
</evidence>
<keyword evidence="4 5" id="KW-0472">Membrane</keyword>
<proteinExistence type="predicted"/>
<comment type="caution">
    <text evidence="7">The sequence shown here is derived from an EMBL/GenBank/DDBJ whole genome shotgun (WGS) entry which is preliminary data.</text>
</comment>
<dbReference type="EMBL" id="JAWDGP010001539">
    <property type="protein sequence ID" value="KAK3790541.1"/>
    <property type="molecule type" value="Genomic_DNA"/>
</dbReference>
<sequence length="254" mass="28568">MFTSRRTVIAFSSFFVCVFLLRLPMFIKNRFITVFDKFSNTSKVIVYRFDDGGLADTINDTVSRNVLPWTCFIIVTVCLLIIVTKLRSSAKFRLSMSANDSVPMSSDIVNEASYDTVTAKRNGQLDAGKEKTETKVEKAKSQVLSSREVKILRSIILVAVIFVICQIPFMVYSLARRLESAFDSTAFKGTISVYINLFSAASSISLFFGFVNASVNILVYYYHNTRVTAVPITELIKFELSHRCSKDDLVEGLD</sequence>
<evidence type="ECO:0000256" key="3">
    <source>
        <dbReference type="ARBA" id="ARBA00022989"/>
    </source>
</evidence>
<dbReference type="GO" id="GO:0016020">
    <property type="term" value="C:membrane"/>
    <property type="evidence" value="ECO:0007669"/>
    <property type="project" value="UniProtKB-SubCell"/>
</dbReference>
<keyword evidence="3 5" id="KW-1133">Transmembrane helix</keyword>
<keyword evidence="8" id="KW-1185">Reference proteome</keyword>
<accession>A0AAE1ANR9</accession>
<reference evidence="7" key="1">
    <citation type="journal article" date="2023" name="G3 (Bethesda)">
        <title>A reference genome for the long-term kleptoplast-retaining sea slug Elysia crispata morphotype clarki.</title>
        <authorList>
            <person name="Eastman K.E."/>
            <person name="Pendleton A.L."/>
            <person name="Shaikh M.A."/>
            <person name="Suttiyut T."/>
            <person name="Ogas R."/>
            <person name="Tomko P."/>
            <person name="Gavelis G."/>
            <person name="Widhalm J.R."/>
            <person name="Wisecaver J.H."/>
        </authorList>
    </citation>
    <scope>NUCLEOTIDE SEQUENCE</scope>
    <source>
        <strain evidence="7">ECLA1</strain>
    </source>
</reference>
<evidence type="ECO:0000256" key="2">
    <source>
        <dbReference type="ARBA" id="ARBA00022692"/>
    </source>
</evidence>
<feature type="domain" description="G-protein coupled receptors family 1 profile" evidence="6">
    <location>
        <begin position="1"/>
        <end position="220"/>
    </location>
</feature>
<evidence type="ECO:0000313" key="7">
    <source>
        <dbReference type="EMBL" id="KAK3790541.1"/>
    </source>
</evidence>
<dbReference type="SUPFAM" id="SSF81321">
    <property type="entry name" value="Family A G protein-coupled receptor-like"/>
    <property type="match status" value="1"/>
</dbReference>
<evidence type="ECO:0000259" key="6">
    <source>
        <dbReference type="PROSITE" id="PS50262"/>
    </source>
</evidence>
<evidence type="ECO:0000256" key="1">
    <source>
        <dbReference type="ARBA" id="ARBA00004370"/>
    </source>
</evidence>
<comment type="subcellular location">
    <subcellularLocation>
        <location evidence="1">Membrane</location>
    </subcellularLocation>
</comment>
<keyword evidence="2 5" id="KW-0812">Transmembrane</keyword>
<dbReference type="Proteomes" id="UP001283361">
    <property type="component" value="Unassembled WGS sequence"/>
</dbReference>
<evidence type="ECO:0000256" key="4">
    <source>
        <dbReference type="ARBA" id="ARBA00023136"/>
    </source>
</evidence>
<feature type="transmembrane region" description="Helical" evidence="5">
    <location>
        <begin position="155"/>
        <end position="175"/>
    </location>
</feature>
<dbReference type="PROSITE" id="PS50262">
    <property type="entry name" value="G_PROTEIN_RECEP_F1_2"/>
    <property type="match status" value="1"/>
</dbReference>
<evidence type="ECO:0000313" key="8">
    <source>
        <dbReference type="Proteomes" id="UP001283361"/>
    </source>
</evidence>
<feature type="transmembrane region" description="Helical" evidence="5">
    <location>
        <begin position="195"/>
        <end position="222"/>
    </location>
</feature>
<protein>
    <recommendedName>
        <fullName evidence="6">G-protein coupled receptors family 1 profile domain-containing protein</fullName>
    </recommendedName>
</protein>
<dbReference type="InterPro" id="IPR017452">
    <property type="entry name" value="GPCR_Rhodpsn_7TM"/>
</dbReference>
<organism evidence="7 8">
    <name type="scientific">Elysia crispata</name>
    <name type="common">lettuce slug</name>
    <dbReference type="NCBI Taxonomy" id="231223"/>
    <lineage>
        <taxon>Eukaryota</taxon>
        <taxon>Metazoa</taxon>
        <taxon>Spiralia</taxon>
        <taxon>Lophotrochozoa</taxon>
        <taxon>Mollusca</taxon>
        <taxon>Gastropoda</taxon>
        <taxon>Heterobranchia</taxon>
        <taxon>Euthyneura</taxon>
        <taxon>Panpulmonata</taxon>
        <taxon>Sacoglossa</taxon>
        <taxon>Placobranchoidea</taxon>
        <taxon>Plakobranchidae</taxon>
        <taxon>Elysia</taxon>
    </lineage>
</organism>